<dbReference type="PANTHER" id="PTHR43214">
    <property type="entry name" value="TWO-COMPONENT RESPONSE REGULATOR"/>
    <property type="match status" value="1"/>
</dbReference>
<dbReference type="InterPro" id="IPR000792">
    <property type="entry name" value="Tscrpt_reg_LuxR_C"/>
</dbReference>
<evidence type="ECO:0000313" key="8">
    <source>
        <dbReference type="EMBL" id="MBP2372227.1"/>
    </source>
</evidence>
<dbReference type="PROSITE" id="PS50043">
    <property type="entry name" value="HTH_LUXR_2"/>
    <property type="match status" value="1"/>
</dbReference>
<dbReference type="SMART" id="SM00448">
    <property type="entry name" value="REC"/>
    <property type="match status" value="1"/>
</dbReference>
<dbReference type="EMBL" id="JAGIOE010000001">
    <property type="protein sequence ID" value="MBP2372227.1"/>
    <property type="molecule type" value="Genomic_DNA"/>
</dbReference>
<feature type="domain" description="HTH luxR-type" evidence="6">
    <location>
        <begin position="151"/>
        <end position="216"/>
    </location>
</feature>
<dbReference type="SUPFAM" id="SSF52172">
    <property type="entry name" value="CheY-like"/>
    <property type="match status" value="1"/>
</dbReference>
<evidence type="ECO:0000256" key="4">
    <source>
        <dbReference type="ARBA" id="ARBA00023163"/>
    </source>
</evidence>
<keyword evidence="9" id="KW-1185">Reference proteome</keyword>
<evidence type="ECO:0000256" key="5">
    <source>
        <dbReference type="PROSITE-ProRule" id="PRU00169"/>
    </source>
</evidence>
<keyword evidence="1 5" id="KW-0597">Phosphoprotein</keyword>
<dbReference type="Gene3D" id="3.40.50.2300">
    <property type="match status" value="1"/>
</dbReference>
<keyword evidence="4" id="KW-0804">Transcription</keyword>
<dbReference type="Pfam" id="PF00072">
    <property type="entry name" value="Response_reg"/>
    <property type="match status" value="1"/>
</dbReference>
<dbReference type="PROSITE" id="PS50110">
    <property type="entry name" value="RESPONSE_REGULATORY"/>
    <property type="match status" value="1"/>
</dbReference>
<dbReference type="CDD" id="cd17535">
    <property type="entry name" value="REC_NarL-like"/>
    <property type="match status" value="1"/>
</dbReference>
<dbReference type="InterPro" id="IPR058245">
    <property type="entry name" value="NreC/VraR/RcsB-like_REC"/>
</dbReference>
<gene>
    <name evidence="8" type="ORF">JOF46_000139</name>
</gene>
<reference evidence="8 9" key="1">
    <citation type="submission" date="2021-03" db="EMBL/GenBank/DDBJ databases">
        <title>Sequencing the genomes of 1000 actinobacteria strains.</title>
        <authorList>
            <person name="Klenk H.-P."/>
        </authorList>
    </citation>
    <scope>NUCLEOTIDE SEQUENCE [LARGE SCALE GENOMIC DNA]</scope>
    <source>
        <strain evidence="8 9">DSM 15454</strain>
    </source>
</reference>
<evidence type="ECO:0000256" key="2">
    <source>
        <dbReference type="ARBA" id="ARBA00023015"/>
    </source>
</evidence>
<dbReference type="SMART" id="SM00421">
    <property type="entry name" value="HTH_LUXR"/>
    <property type="match status" value="1"/>
</dbReference>
<feature type="domain" description="Response regulatory" evidence="7">
    <location>
        <begin position="5"/>
        <end position="121"/>
    </location>
</feature>
<dbReference type="GO" id="GO:0003677">
    <property type="term" value="F:DNA binding"/>
    <property type="evidence" value="ECO:0007669"/>
    <property type="project" value="UniProtKB-KW"/>
</dbReference>
<protein>
    <submittedName>
        <fullName evidence="8">DNA-binding NarL/FixJ family response regulator</fullName>
    </submittedName>
</protein>
<dbReference type="RefSeq" id="WP_209905574.1">
    <property type="nucleotide sequence ID" value="NZ_BAAAMI010000009.1"/>
</dbReference>
<proteinExistence type="predicted"/>
<feature type="modified residue" description="4-aspartylphosphate" evidence="5">
    <location>
        <position position="56"/>
    </location>
</feature>
<sequence length="223" mass="23990">MTDIQVLVVDNEPLMRQALKIILEAAPGFQWLGEATNGIEAVDFCAGNNPDVILMDMQMPRMDGVEATSIITTNYPGIGVLAITAFSSEEYLVPALRAGAAGYLVKDAEPTEILAAIQAVQDGSAAISASVSQDLIRAIREAHDVKPSSSIGPNPMALSEREQEVLQLLARGRNNPEMAAELHISEATVKAHLSRVMAKFGVRDRVQALIRAAQYGLVELHMD</sequence>
<keyword evidence="2" id="KW-0805">Transcription regulation</keyword>
<organism evidence="8 9">
    <name type="scientific">Paeniglutamicibacter psychrophenolicus</name>
    <dbReference type="NCBI Taxonomy" id="257454"/>
    <lineage>
        <taxon>Bacteria</taxon>
        <taxon>Bacillati</taxon>
        <taxon>Actinomycetota</taxon>
        <taxon>Actinomycetes</taxon>
        <taxon>Micrococcales</taxon>
        <taxon>Micrococcaceae</taxon>
        <taxon>Paeniglutamicibacter</taxon>
    </lineage>
</organism>
<dbReference type="Proteomes" id="UP000766570">
    <property type="component" value="Unassembled WGS sequence"/>
</dbReference>
<evidence type="ECO:0000256" key="3">
    <source>
        <dbReference type="ARBA" id="ARBA00023125"/>
    </source>
</evidence>
<accession>A0ABS4W7R0</accession>
<evidence type="ECO:0000259" key="7">
    <source>
        <dbReference type="PROSITE" id="PS50110"/>
    </source>
</evidence>
<comment type="caution">
    <text evidence="8">The sequence shown here is derived from an EMBL/GenBank/DDBJ whole genome shotgun (WGS) entry which is preliminary data.</text>
</comment>
<dbReference type="InterPro" id="IPR001789">
    <property type="entry name" value="Sig_transdc_resp-reg_receiver"/>
</dbReference>
<keyword evidence="3 8" id="KW-0238">DNA-binding</keyword>
<evidence type="ECO:0000256" key="1">
    <source>
        <dbReference type="ARBA" id="ARBA00022553"/>
    </source>
</evidence>
<dbReference type="PRINTS" id="PR00038">
    <property type="entry name" value="HTHLUXR"/>
</dbReference>
<dbReference type="InterPro" id="IPR011006">
    <property type="entry name" value="CheY-like_superfamily"/>
</dbReference>
<dbReference type="PANTHER" id="PTHR43214:SF24">
    <property type="entry name" value="TRANSCRIPTIONAL REGULATORY PROTEIN NARL-RELATED"/>
    <property type="match status" value="1"/>
</dbReference>
<dbReference type="InterPro" id="IPR039420">
    <property type="entry name" value="WalR-like"/>
</dbReference>
<dbReference type="Pfam" id="PF00196">
    <property type="entry name" value="GerE"/>
    <property type="match status" value="1"/>
</dbReference>
<name>A0ABS4W7R0_9MICC</name>
<dbReference type="CDD" id="cd06170">
    <property type="entry name" value="LuxR_C_like"/>
    <property type="match status" value="1"/>
</dbReference>
<evidence type="ECO:0000313" key="9">
    <source>
        <dbReference type="Proteomes" id="UP000766570"/>
    </source>
</evidence>
<evidence type="ECO:0000259" key="6">
    <source>
        <dbReference type="PROSITE" id="PS50043"/>
    </source>
</evidence>